<proteinExistence type="inferred from homology"/>
<comment type="caution">
    <text evidence="3">The sequence shown here is derived from an EMBL/GenBank/DDBJ whole genome shotgun (WGS) entry which is preliminary data.</text>
</comment>
<dbReference type="Gene3D" id="3.30.370.10">
    <property type="entry name" value="Barstar-like"/>
    <property type="match status" value="1"/>
</dbReference>
<evidence type="ECO:0000313" key="3">
    <source>
        <dbReference type="EMBL" id="MBB4766582.1"/>
    </source>
</evidence>
<dbReference type="InterPro" id="IPR000468">
    <property type="entry name" value="Barstar"/>
</dbReference>
<evidence type="ECO:0000256" key="1">
    <source>
        <dbReference type="ARBA" id="ARBA00006845"/>
    </source>
</evidence>
<organism evidence="3 4">
    <name type="scientific">Actinoplanes digitatis</name>
    <dbReference type="NCBI Taxonomy" id="1868"/>
    <lineage>
        <taxon>Bacteria</taxon>
        <taxon>Bacillati</taxon>
        <taxon>Actinomycetota</taxon>
        <taxon>Actinomycetes</taxon>
        <taxon>Micromonosporales</taxon>
        <taxon>Micromonosporaceae</taxon>
        <taxon>Actinoplanes</taxon>
    </lineage>
</organism>
<dbReference type="SUPFAM" id="SSF52038">
    <property type="entry name" value="Barstar-related"/>
    <property type="match status" value="1"/>
</dbReference>
<protein>
    <submittedName>
        <fullName evidence="3">RNAse (Barnase) inhibitor barstar</fullName>
    </submittedName>
</protein>
<name>A0A7W7MUA0_9ACTN</name>
<dbReference type="InterPro" id="IPR035905">
    <property type="entry name" value="Barstar-like_sf"/>
</dbReference>
<keyword evidence="4" id="KW-1185">Reference proteome</keyword>
<dbReference type="Proteomes" id="UP000578112">
    <property type="component" value="Unassembled WGS sequence"/>
</dbReference>
<evidence type="ECO:0000313" key="4">
    <source>
        <dbReference type="Proteomes" id="UP000578112"/>
    </source>
</evidence>
<dbReference type="EMBL" id="JACHNH010000001">
    <property type="protein sequence ID" value="MBB4766582.1"/>
    <property type="molecule type" value="Genomic_DNA"/>
</dbReference>
<dbReference type="Pfam" id="PF01337">
    <property type="entry name" value="Barstar"/>
    <property type="match status" value="1"/>
</dbReference>
<dbReference type="RefSeq" id="WP_184997696.1">
    <property type="nucleotide sequence ID" value="NZ_BOMK01000056.1"/>
</dbReference>
<comment type="similarity">
    <text evidence="1">Belongs to the barstar family.</text>
</comment>
<accession>A0A7W7MUA0</accession>
<dbReference type="AlphaFoldDB" id="A0A7W7MUA0"/>
<evidence type="ECO:0000259" key="2">
    <source>
        <dbReference type="Pfam" id="PF01337"/>
    </source>
</evidence>
<gene>
    <name evidence="3" type="ORF">BJ971_007138</name>
</gene>
<feature type="domain" description="Barstar (barnase inhibitor)" evidence="2">
    <location>
        <begin position="4"/>
        <end position="72"/>
    </location>
</feature>
<sequence length="127" mass="14442">MTTVYVLDGKRINSLDDFYAVVGEAMGCGGYFGRNLDAFADCLRGGFGTPDDGDFKVVWRDHEHSRNALGHAEVIRNLEHQIRTCHPSHRESMRERINEARAGRGETAFAWLLEIFEQEVPGQFRLE</sequence>
<reference evidence="3 4" key="1">
    <citation type="submission" date="2020-08" db="EMBL/GenBank/DDBJ databases">
        <title>Sequencing the genomes of 1000 actinobacteria strains.</title>
        <authorList>
            <person name="Klenk H.-P."/>
        </authorList>
    </citation>
    <scope>NUCLEOTIDE SEQUENCE [LARGE SCALE GENOMIC DNA]</scope>
    <source>
        <strain evidence="3 4">DSM 43149</strain>
    </source>
</reference>